<protein>
    <recommendedName>
        <fullName evidence="4">Secreted protein</fullName>
    </recommendedName>
</protein>
<keyword evidence="3" id="KW-1185">Reference proteome</keyword>
<evidence type="ECO:0000313" key="2">
    <source>
        <dbReference type="EMBL" id="KAG7292755.1"/>
    </source>
</evidence>
<sequence length="195" mass="20363">MGLLSHLTVFLTAASAVAAEAAAPAVAPKITSITYSGSGCVKDPKFSGSFTDPTLTFSNFAAALPGNQTVNCQVHIQASGASAGWQVAVNRNVVKGHVVLTPGTSLTHYTTVYFSQDAARTDTFTGSISNDGGSTINDAVTLVSKADADKVWSPCTGDSGYTGILNLNFRGVLSGDGKAYFEANTEEWDLVWRRC</sequence>
<dbReference type="PANTHER" id="PTHR38847">
    <property type="match status" value="1"/>
</dbReference>
<comment type="caution">
    <text evidence="2">The sequence shown here is derived from an EMBL/GenBank/DDBJ whole genome shotgun (WGS) entry which is preliminary data.</text>
</comment>
<accession>A0AAD4I3Z6</accession>
<proteinExistence type="predicted"/>
<dbReference type="AlphaFoldDB" id="A0AAD4I3Z6"/>
<gene>
    <name evidence="2" type="ORF">NEMBOFW57_002796</name>
</gene>
<keyword evidence="1" id="KW-0732">Signal</keyword>
<evidence type="ECO:0000256" key="1">
    <source>
        <dbReference type="SAM" id="SignalP"/>
    </source>
</evidence>
<evidence type="ECO:0000313" key="3">
    <source>
        <dbReference type="Proteomes" id="UP001197093"/>
    </source>
</evidence>
<feature type="chain" id="PRO_5041914139" description="Secreted protein" evidence="1">
    <location>
        <begin position="20"/>
        <end position="195"/>
    </location>
</feature>
<evidence type="ECO:0008006" key="4">
    <source>
        <dbReference type="Google" id="ProtNLM"/>
    </source>
</evidence>
<dbReference type="Proteomes" id="UP001197093">
    <property type="component" value="Unassembled WGS sequence"/>
</dbReference>
<dbReference type="PANTHER" id="PTHR38847:SF1">
    <property type="entry name" value="PSEUDOURIDINE SYNTHASE RSUA_RLUA-LIKE DOMAIN-CONTAINING PROTEIN"/>
    <property type="match status" value="1"/>
</dbReference>
<feature type="signal peptide" evidence="1">
    <location>
        <begin position="1"/>
        <end position="19"/>
    </location>
</feature>
<reference evidence="2" key="1">
    <citation type="submission" date="2023-02" db="EMBL/GenBank/DDBJ databases">
        <authorList>
            <person name="Palmer J.M."/>
        </authorList>
    </citation>
    <scope>NUCLEOTIDE SEQUENCE</scope>
    <source>
        <strain evidence="2">FW57</strain>
    </source>
</reference>
<name>A0AAD4I3Z6_9PEZI</name>
<dbReference type="InterPro" id="IPR025649">
    <property type="entry name" value="DUF4360"/>
</dbReference>
<dbReference type="Pfam" id="PF14273">
    <property type="entry name" value="DUF4360"/>
    <property type="match status" value="1"/>
</dbReference>
<dbReference type="EMBL" id="JAHCVI010000001">
    <property type="protein sequence ID" value="KAG7292755.1"/>
    <property type="molecule type" value="Genomic_DNA"/>
</dbReference>
<organism evidence="2 3">
    <name type="scientific">Staphylotrichum longicolle</name>
    <dbReference type="NCBI Taxonomy" id="669026"/>
    <lineage>
        <taxon>Eukaryota</taxon>
        <taxon>Fungi</taxon>
        <taxon>Dikarya</taxon>
        <taxon>Ascomycota</taxon>
        <taxon>Pezizomycotina</taxon>
        <taxon>Sordariomycetes</taxon>
        <taxon>Sordariomycetidae</taxon>
        <taxon>Sordariales</taxon>
        <taxon>Chaetomiaceae</taxon>
        <taxon>Staphylotrichum</taxon>
    </lineage>
</organism>